<dbReference type="AlphaFoldDB" id="A0A016TRH4"/>
<keyword evidence="2" id="KW-1185">Reference proteome</keyword>
<name>A0A016TRH4_9BILA</name>
<protein>
    <submittedName>
        <fullName evidence="1">Uncharacterized protein</fullName>
    </submittedName>
</protein>
<accession>A0A016TRH4</accession>
<dbReference type="EMBL" id="JARK01001417">
    <property type="protein sequence ID" value="EYC05624.1"/>
    <property type="molecule type" value="Genomic_DNA"/>
</dbReference>
<dbReference type="OrthoDB" id="10351910at2759"/>
<dbReference type="Proteomes" id="UP000024635">
    <property type="component" value="Unassembled WGS sequence"/>
</dbReference>
<reference evidence="2" key="1">
    <citation type="journal article" date="2015" name="Nat. Genet.">
        <title>The genome and transcriptome of the zoonotic hookworm Ancylostoma ceylanicum identify infection-specific gene families.</title>
        <authorList>
            <person name="Schwarz E.M."/>
            <person name="Hu Y."/>
            <person name="Antoshechkin I."/>
            <person name="Miller M.M."/>
            <person name="Sternberg P.W."/>
            <person name="Aroian R.V."/>
        </authorList>
    </citation>
    <scope>NUCLEOTIDE SEQUENCE</scope>
    <source>
        <strain evidence="2">HY135</strain>
    </source>
</reference>
<sequence>MLAFGIHHPSAEPRRASYALSYVLRLDSVDAQCNGRQVFFGTTIIRHCSDDSIVSVLFEAVAESSPSTPTTLRVYGVKIWPHVCNTVKLKRGPTQRRELYRKCTGLVLKRDPNVFDRSLSRLLAKRYSQHGLWAGTLTRFALVIRNKLRPNNNSRTIPLTVIDDDDEKEGTSQSWPEIDIGGVFPHGKVAAILLEEYSTLRRLNLSRKRTDFDRLFNRFMKQTHQAYLISKPTLKSNVLRGMVLEAFKGKETIRSITKGRIEVVRLWKICNAMASLFHAYNNQVSNRLRCWSSTFASLNTSLLISRAASPTRCDRPAGCCG</sequence>
<gene>
    <name evidence="1" type="primary">Acey_s0081.g1482</name>
    <name evidence="1" type="ORF">Y032_0081g1482</name>
</gene>
<organism evidence="1 2">
    <name type="scientific">Ancylostoma ceylanicum</name>
    <dbReference type="NCBI Taxonomy" id="53326"/>
    <lineage>
        <taxon>Eukaryota</taxon>
        <taxon>Metazoa</taxon>
        <taxon>Ecdysozoa</taxon>
        <taxon>Nematoda</taxon>
        <taxon>Chromadorea</taxon>
        <taxon>Rhabditida</taxon>
        <taxon>Rhabditina</taxon>
        <taxon>Rhabditomorpha</taxon>
        <taxon>Strongyloidea</taxon>
        <taxon>Ancylostomatidae</taxon>
        <taxon>Ancylostomatinae</taxon>
        <taxon>Ancylostoma</taxon>
    </lineage>
</organism>
<evidence type="ECO:0000313" key="1">
    <source>
        <dbReference type="EMBL" id="EYC05624.1"/>
    </source>
</evidence>
<evidence type="ECO:0000313" key="2">
    <source>
        <dbReference type="Proteomes" id="UP000024635"/>
    </source>
</evidence>
<proteinExistence type="predicted"/>
<dbReference type="STRING" id="53326.A0A016TRH4"/>
<comment type="caution">
    <text evidence="1">The sequence shown here is derived from an EMBL/GenBank/DDBJ whole genome shotgun (WGS) entry which is preliminary data.</text>
</comment>